<sequence length="227" mass="26736">VNVYSKCELEGKRRLWETLRMSKGGFGRGAWCVIGDFNAVLHREERWGVNDITFHSSSVEMVEFEAFVNHMELEDIPSLGRKFTWFHSNGISMSRIDRAMVSDEWINFWGYPSLWILPRSVSDHCALLLRHNVVDWGPKPFRFKNHWLQNNEFKVLVEDSWRSQQLTGWMGFILKEKLKGLKGVIREWNKEAYGVLDSKIMLLVEEIKQKDLRGEAFVLTEEEVELR</sequence>
<dbReference type="GO" id="GO:0003964">
    <property type="term" value="F:RNA-directed DNA polymerase activity"/>
    <property type="evidence" value="ECO:0007669"/>
    <property type="project" value="UniProtKB-KW"/>
</dbReference>
<reference evidence="1 2" key="1">
    <citation type="journal article" date="2018" name="Front. Plant Sci.">
        <title>Red Clover (Trifolium pratense) and Zigzag Clover (T. medium) - A Picture of Genomic Similarities and Differences.</title>
        <authorList>
            <person name="Dluhosova J."/>
            <person name="Istvanek J."/>
            <person name="Nedelnik J."/>
            <person name="Repkova J."/>
        </authorList>
    </citation>
    <scope>NUCLEOTIDE SEQUENCE [LARGE SCALE GENOMIC DNA]</scope>
    <source>
        <strain evidence="2">cv. 10/8</strain>
        <tissue evidence="1">Leaf</tissue>
    </source>
</reference>
<dbReference type="InterPro" id="IPR036691">
    <property type="entry name" value="Endo/exonu/phosph_ase_sf"/>
</dbReference>
<keyword evidence="2" id="KW-1185">Reference proteome</keyword>
<dbReference type="AlphaFoldDB" id="A0A392PXQ9"/>
<comment type="caution">
    <text evidence="1">The sequence shown here is derived from an EMBL/GenBank/DDBJ whole genome shotgun (WGS) entry which is preliminary data.</text>
</comment>
<keyword evidence="1" id="KW-0548">Nucleotidyltransferase</keyword>
<evidence type="ECO:0000313" key="2">
    <source>
        <dbReference type="Proteomes" id="UP000265520"/>
    </source>
</evidence>
<accession>A0A392PXQ9</accession>
<evidence type="ECO:0000313" key="1">
    <source>
        <dbReference type="EMBL" id="MCI16893.1"/>
    </source>
</evidence>
<dbReference type="SUPFAM" id="SSF56219">
    <property type="entry name" value="DNase I-like"/>
    <property type="match status" value="1"/>
</dbReference>
<keyword evidence="1" id="KW-0695">RNA-directed DNA polymerase</keyword>
<keyword evidence="1" id="KW-0808">Transferase</keyword>
<dbReference type="PANTHER" id="PTHR33710:SF64">
    <property type="entry name" value="ENDONUCLEASE_EXONUCLEASE_PHOSPHATASE DOMAIN-CONTAINING PROTEIN"/>
    <property type="match status" value="1"/>
</dbReference>
<feature type="non-terminal residue" evidence="1">
    <location>
        <position position="1"/>
    </location>
</feature>
<dbReference type="PANTHER" id="PTHR33710">
    <property type="entry name" value="BNAC02G09200D PROTEIN"/>
    <property type="match status" value="1"/>
</dbReference>
<organism evidence="1 2">
    <name type="scientific">Trifolium medium</name>
    <dbReference type="NCBI Taxonomy" id="97028"/>
    <lineage>
        <taxon>Eukaryota</taxon>
        <taxon>Viridiplantae</taxon>
        <taxon>Streptophyta</taxon>
        <taxon>Embryophyta</taxon>
        <taxon>Tracheophyta</taxon>
        <taxon>Spermatophyta</taxon>
        <taxon>Magnoliopsida</taxon>
        <taxon>eudicotyledons</taxon>
        <taxon>Gunneridae</taxon>
        <taxon>Pentapetalae</taxon>
        <taxon>rosids</taxon>
        <taxon>fabids</taxon>
        <taxon>Fabales</taxon>
        <taxon>Fabaceae</taxon>
        <taxon>Papilionoideae</taxon>
        <taxon>50 kb inversion clade</taxon>
        <taxon>NPAAA clade</taxon>
        <taxon>Hologalegina</taxon>
        <taxon>IRL clade</taxon>
        <taxon>Trifolieae</taxon>
        <taxon>Trifolium</taxon>
    </lineage>
</organism>
<proteinExistence type="predicted"/>
<dbReference type="EMBL" id="LXQA010102896">
    <property type="protein sequence ID" value="MCI16893.1"/>
    <property type="molecule type" value="Genomic_DNA"/>
</dbReference>
<dbReference type="Proteomes" id="UP000265520">
    <property type="component" value="Unassembled WGS sequence"/>
</dbReference>
<protein>
    <submittedName>
        <fullName evidence="1">Reverse transcriptase</fullName>
    </submittedName>
</protein>
<name>A0A392PXQ9_9FABA</name>
<dbReference type="Gene3D" id="3.60.10.10">
    <property type="entry name" value="Endonuclease/exonuclease/phosphatase"/>
    <property type="match status" value="1"/>
</dbReference>
<feature type="non-terminal residue" evidence="1">
    <location>
        <position position="227"/>
    </location>
</feature>